<dbReference type="Proteomes" id="UP000789901">
    <property type="component" value="Unassembled WGS sequence"/>
</dbReference>
<name>A0ABN7UK39_GIGMA</name>
<keyword evidence="2" id="KW-1185">Reference proteome</keyword>
<sequence length="88" mass="10118">MQNKETIQAILKSNSIEKELAKISTNSQQFAEIGHVNETNLVGSCCKKNIRVRRHEDKRIRIVKELLTTYLKCTKNGNSDEKYGLGFY</sequence>
<proteinExistence type="predicted"/>
<organism evidence="1 2">
    <name type="scientific">Gigaspora margarita</name>
    <dbReference type="NCBI Taxonomy" id="4874"/>
    <lineage>
        <taxon>Eukaryota</taxon>
        <taxon>Fungi</taxon>
        <taxon>Fungi incertae sedis</taxon>
        <taxon>Mucoromycota</taxon>
        <taxon>Glomeromycotina</taxon>
        <taxon>Glomeromycetes</taxon>
        <taxon>Diversisporales</taxon>
        <taxon>Gigasporaceae</taxon>
        <taxon>Gigaspora</taxon>
    </lineage>
</organism>
<evidence type="ECO:0000313" key="2">
    <source>
        <dbReference type="Proteomes" id="UP000789901"/>
    </source>
</evidence>
<comment type="caution">
    <text evidence="1">The sequence shown here is derived from an EMBL/GenBank/DDBJ whole genome shotgun (WGS) entry which is preliminary data.</text>
</comment>
<dbReference type="EMBL" id="CAJVQB010003747">
    <property type="protein sequence ID" value="CAG8616679.1"/>
    <property type="molecule type" value="Genomic_DNA"/>
</dbReference>
<accession>A0ABN7UK39</accession>
<protein>
    <submittedName>
        <fullName evidence="1">16052_t:CDS:1</fullName>
    </submittedName>
</protein>
<evidence type="ECO:0000313" key="1">
    <source>
        <dbReference type="EMBL" id="CAG8616679.1"/>
    </source>
</evidence>
<reference evidence="1 2" key="1">
    <citation type="submission" date="2021-06" db="EMBL/GenBank/DDBJ databases">
        <authorList>
            <person name="Kallberg Y."/>
            <person name="Tangrot J."/>
            <person name="Rosling A."/>
        </authorList>
    </citation>
    <scope>NUCLEOTIDE SEQUENCE [LARGE SCALE GENOMIC DNA]</scope>
    <source>
        <strain evidence="1 2">120-4 pot B 10/14</strain>
    </source>
</reference>
<gene>
    <name evidence="1" type="ORF">GMARGA_LOCUS7627</name>
</gene>